<feature type="region of interest" description="Disordered" evidence="1">
    <location>
        <begin position="17"/>
        <end position="231"/>
    </location>
</feature>
<dbReference type="Proteomes" id="UP000515135">
    <property type="component" value="Unplaced"/>
</dbReference>
<name>A0A6P5AKJ3_BRABE</name>
<feature type="compositionally biased region" description="Basic and acidic residues" evidence="1">
    <location>
        <begin position="68"/>
        <end position="84"/>
    </location>
</feature>
<feature type="compositionally biased region" description="Low complexity" evidence="1">
    <location>
        <begin position="38"/>
        <end position="55"/>
    </location>
</feature>
<dbReference type="GeneID" id="109487221"/>
<dbReference type="RefSeq" id="XP_019646764.1">
    <property type="nucleotide sequence ID" value="XM_019791205.1"/>
</dbReference>
<accession>A0A6P5AKJ3</accession>
<organism evidence="2 3">
    <name type="scientific">Branchiostoma belcheri</name>
    <name type="common">Amphioxus</name>
    <dbReference type="NCBI Taxonomy" id="7741"/>
    <lineage>
        <taxon>Eukaryota</taxon>
        <taxon>Metazoa</taxon>
        <taxon>Chordata</taxon>
        <taxon>Cephalochordata</taxon>
        <taxon>Leptocardii</taxon>
        <taxon>Amphioxiformes</taxon>
        <taxon>Branchiostomatidae</taxon>
        <taxon>Branchiostoma</taxon>
    </lineage>
</organism>
<reference evidence="3" key="1">
    <citation type="submission" date="2025-08" db="UniProtKB">
        <authorList>
            <consortium name="RefSeq"/>
        </authorList>
    </citation>
    <scope>IDENTIFICATION</scope>
    <source>
        <tissue evidence="3">Gonad</tissue>
    </source>
</reference>
<keyword evidence="2" id="KW-1185">Reference proteome</keyword>
<evidence type="ECO:0000256" key="1">
    <source>
        <dbReference type="SAM" id="MobiDB-lite"/>
    </source>
</evidence>
<protein>
    <submittedName>
        <fullName evidence="3">Dentin sialophosphoprotein-like</fullName>
    </submittedName>
</protein>
<feature type="compositionally biased region" description="Polar residues" evidence="1">
    <location>
        <begin position="91"/>
        <end position="107"/>
    </location>
</feature>
<proteinExistence type="predicted"/>
<dbReference type="KEGG" id="bbel:109487221"/>
<dbReference type="OrthoDB" id="10329564at2759"/>
<feature type="compositionally biased region" description="Basic and acidic residues" evidence="1">
    <location>
        <begin position="150"/>
        <end position="159"/>
    </location>
</feature>
<feature type="region of interest" description="Disordered" evidence="1">
    <location>
        <begin position="286"/>
        <end position="398"/>
    </location>
</feature>
<sequence length="398" mass="43226">MDFFAMEFRACPIVTEDEFQDNASYAGDDTGSYESQPGSYESHSGSYGSHSGSYEAHFGSYKSPSGCDEAHSGSEEYRREDDIYHAFPTAVQHSAVTTDNALDNPENSDGLAEGQKYGDHQPNQPPGVNGKCRNGESDSSDEYDTPDGSPPEHDLEEHRNRSKKASEGPPDSENNKTATKTSQDGEETPLGGMKDRGNTGLDKETQTDIVWPPGSPILGCGNHTGEGIEKDQPSAFDEKQDALSAANGEDVGIIEGSIREEAFLDCEESPLYHMKHLKKEYSLGTDSVKYGHDGQSEIADGASSAPSDGLKQLQPIEEDGDNVKMEDVTKEGIPTKEDMIEEEKSSEQAEEEKSATDDDLKLKNKKDANSTEDQNSEDKTSSRISIEEDEESCGSSSE</sequence>
<gene>
    <name evidence="3" type="primary">LOC109487221</name>
</gene>
<dbReference type="AlphaFoldDB" id="A0A6P5AKJ3"/>
<evidence type="ECO:0000313" key="3">
    <source>
        <dbReference type="RefSeq" id="XP_019646764.1"/>
    </source>
</evidence>
<feature type="compositionally biased region" description="Basic and acidic residues" evidence="1">
    <location>
        <begin position="193"/>
        <end position="206"/>
    </location>
</feature>
<evidence type="ECO:0000313" key="2">
    <source>
        <dbReference type="Proteomes" id="UP000515135"/>
    </source>
</evidence>
<feature type="compositionally biased region" description="Basic and acidic residues" evidence="1">
    <location>
        <begin position="321"/>
        <end position="369"/>
    </location>
</feature>